<comment type="caution">
    <text evidence="1">The sequence shown here is derived from an EMBL/GenBank/DDBJ whole genome shotgun (WGS) entry which is preliminary data.</text>
</comment>
<accession>A0ACA9SG34</accession>
<sequence>PYDSVQVEFARRCKIGEHGYKQKLPTIKDKENLDSYIISS</sequence>
<reference evidence="1" key="1">
    <citation type="submission" date="2021-06" db="EMBL/GenBank/DDBJ databases">
        <authorList>
            <person name="Kallberg Y."/>
            <person name="Tangrot J."/>
            <person name="Rosling A."/>
        </authorList>
    </citation>
    <scope>NUCLEOTIDE SEQUENCE</scope>
    <source>
        <strain evidence="1">MA461A</strain>
    </source>
</reference>
<organism evidence="1 2">
    <name type="scientific">Racocetra persica</name>
    <dbReference type="NCBI Taxonomy" id="160502"/>
    <lineage>
        <taxon>Eukaryota</taxon>
        <taxon>Fungi</taxon>
        <taxon>Fungi incertae sedis</taxon>
        <taxon>Mucoromycota</taxon>
        <taxon>Glomeromycotina</taxon>
        <taxon>Glomeromycetes</taxon>
        <taxon>Diversisporales</taxon>
        <taxon>Gigasporaceae</taxon>
        <taxon>Racocetra</taxon>
    </lineage>
</organism>
<evidence type="ECO:0000313" key="2">
    <source>
        <dbReference type="Proteomes" id="UP000789920"/>
    </source>
</evidence>
<gene>
    <name evidence="1" type="ORF">RPERSI_LOCUS29639</name>
</gene>
<dbReference type="EMBL" id="CAJVQC010112527">
    <property type="protein sequence ID" value="CAG8835685.1"/>
    <property type="molecule type" value="Genomic_DNA"/>
</dbReference>
<proteinExistence type="predicted"/>
<dbReference type="Proteomes" id="UP000789920">
    <property type="component" value="Unassembled WGS sequence"/>
</dbReference>
<protein>
    <submittedName>
        <fullName evidence="1">1356_t:CDS:1</fullName>
    </submittedName>
</protein>
<keyword evidence="2" id="KW-1185">Reference proteome</keyword>
<name>A0ACA9SG34_9GLOM</name>
<feature type="non-terminal residue" evidence="1">
    <location>
        <position position="1"/>
    </location>
</feature>
<evidence type="ECO:0000313" key="1">
    <source>
        <dbReference type="EMBL" id="CAG8835685.1"/>
    </source>
</evidence>